<reference evidence="1 2" key="1">
    <citation type="journal article" date="2019" name="Int. J. Syst. Evol. Microbiol.">
        <title>The Global Catalogue of Microorganisms (GCM) 10K type strain sequencing project: providing services to taxonomists for standard genome sequencing and annotation.</title>
        <authorList>
            <consortium name="The Broad Institute Genomics Platform"/>
            <consortium name="The Broad Institute Genome Sequencing Center for Infectious Disease"/>
            <person name="Wu L."/>
            <person name="Ma J."/>
        </authorList>
    </citation>
    <scope>NUCLEOTIDE SEQUENCE [LARGE SCALE GENOMIC DNA]</scope>
    <source>
        <strain evidence="1 2">JCM 6307</strain>
    </source>
</reference>
<accession>A0ABN3LIY7</accession>
<sequence>MQPLECGRCGGRVQVEKYSWQHTSVQWTAASRAGCAELRGAGGGSAGSCGALRESIRRAALDGLITVPDPDREEEEEEEGTR</sequence>
<proteinExistence type="predicted"/>
<evidence type="ECO:0000313" key="1">
    <source>
        <dbReference type="EMBL" id="GAA2483176.1"/>
    </source>
</evidence>
<dbReference type="EMBL" id="BAAATA010000008">
    <property type="protein sequence ID" value="GAA2483176.1"/>
    <property type="molecule type" value="Genomic_DNA"/>
</dbReference>
<gene>
    <name evidence="1" type="ORF">GCM10010406_19390</name>
</gene>
<keyword evidence="2" id="KW-1185">Reference proteome</keyword>
<evidence type="ECO:0008006" key="3">
    <source>
        <dbReference type="Google" id="ProtNLM"/>
    </source>
</evidence>
<dbReference type="Proteomes" id="UP001501358">
    <property type="component" value="Unassembled WGS sequence"/>
</dbReference>
<comment type="caution">
    <text evidence="1">The sequence shown here is derived from an EMBL/GenBank/DDBJ whole genome shotgun (WGS) entry which is preliminary data.</text>
</comment>
<evidence type="ECO:0000313" key="2">
    <source>
        <dbReference type="Proteomes" id="UP001501358"/>
    </source>
</evidence>
<dbReference type="RefSeq" id="WP_344382730.1">
    <property type="nucleotide sequence ID" value="NZ_BAAATA010000008.1"/>
</dbReference>
<organism evidence="1 2">
    <name type="scientific">Streptomyces thermolineatus</name>
    <dbReference type="NCBI Taxonomy" id="44033"/>
    <lineage>
        <taxon>Bacteria</taxon>
        <taxon>Bacillati</taxon>
        <taxon>Actinomycetota</taxon>
        <taxon>Actinomycetes</taxon>
        <taxon>Kitasatosporales</taxon>
        <taxon>Streptomycetaceae</taxon>
        <taxon>Streptomyces</taxon>
    </lineage>
</organism>
<protein>
    <recommendedName>
        <fullName evidence="3">Ferredoxin</fullName>
    </recommendedName>
</protein>
<name>A0ABN3LIY7_9ACTN</name>